<accession>A0A0F2MFE6</accession>
<dbReference type="KEGG" id="ssck:SPSK_10819"/>
<dbReference type="GeneID" id="27672363"/>
<dbReference type="VEuPathDB" id="FungiDB:SPSK_10819"/>
<keyword evidence="1" id="KW-0812">Transmembrane</keyword>
<reference evidence="2 3" key="1">
    <citation type="journal article" date="2014" name="BMC Genomics">
        <title>Comparative genomics of the major fungal agents of human and animal Sporotrichosis: Sporothrix schenckii and Sporothrix brasiliensis.</title>
        <authorList>
            <person name="Teixeira M.M."/>
            <person name="de Almeida L.G."/>
            <person name="Kubitschek-Barreira P."/>
            <person name="Alves F.L."/>
            <person name="Kioshima E.S."/>
            <person name="Abadio A.K."/>
            <person name="Fernandes L."/>
            <person name="Derengowski L.S."/>
            <person name="Ferreira K.S."/>
            <person name="Souza R.C."/>
            <person name="Ruiz J.C."/>
            <person name="de Andrade N.C."/>
            <person name="Paes H.C."/>
            <person name="Nicola A.M."/>
            <person name="Albuquerque P."/>
            <person name="Gerber A.L."/>
            <person name="Martins V.P."/>
            <person name="Peconick L.D."/>
            <person name="Neto A.V."/>
            <person name="Chaucanez C.B."/>
            <person name="Silva P.A."/>
            <person name="Cunha O.L."/>
            <person name="de Oliveira F.F."/>
            <person name="dos Santos T.C."/>
            <person name="Barros A.L."/>
            <person name="Soares M.A."/>
            <person name="de Oliveira L.M."/>
            <person name="Marini M.M."/>
            <person name="Villalobos-Duno H."/>
            <person name="Cunha M.M."/>
            <person name="de Hoog S."/>
            <person name="da Silveira J.F."/>
            <person name="Henrissat B."/>
            <person name="Nino-Vega G.A."/>
            <person name="Cisalpino P.S."/>
            <person name="Mora-Montes H.M."/>
            <person name="Almeida S.R."/>
            <person name="Stajich J.E."/>
            <person name="Lopes-Bezerra L.M."/>
            <person name="Vasconcelos A.T."/>
            <person name="Felipe M.S."/>
        </authorList>
    </citation>
    <scope>NUCLEOTIDE SEQUENCE [LARGE SCALE GENOMIC DNA]</scope>
    <source>
        <strain evidence="2 3">1099-18</strain>
    </source>
</reference>
<dbReference type="Proteomes" id="UP000033710">
    <property type="component" value="Unassembled WGS sequence"/>
</dbReference>
<dbReference type="EMBL" id="AXCR01000004">
    <property type="protein sequence ID" value="KJR88357.1"/>
    <property type="molecule type" value="Genomic_DNA"/>
</dbReference>
<evidence type="ECO:0000313" key="3">
    <source>
        <dbReference type="Proteomes" id="UP000033710"/>
    </source>
</evidence>
<protein>
    <submittedName>
        <fullName evidence="2">Uncharacterized protein</fullName>
    </submittedName>
</protein>
<feature type="transmembrane region" description="Helical" evidence="1">
    <location>
        <begin position="25"/>
        <end position="44"/>
    </location>
</feature>
<dbReference type="AlphaFoldDB" id="A0A0F2MFE6"/>
<organism evidence="2 3">
    <name type="scientific">Sporothrix schenckii 1099-18</name>
    <dbReference type="NCBI Taxonomy" id="1397361"/>
    <lineage>
        <taxon>Eukaryota</taxon>
        <taxon>Fungi</taxon>
        <taxon>Dikarya</taxon>
        <taxon>Ascomycota</taxon>
        <taxon>Pezizomycotina</taxon>
        <taxon>Sordariomycetes</taxon>
        <taxon>Sordariomycetidae</taxon>
        <taxon>Ophiostomatales</taxon>
        <taxon>Ophiostomataceae</taxon>
        <taxon>Sporothrix</taxon>
    </lineage>
</organism>
<dbReference type="RefSeq" id="XP_016591033.1">
    <property type="nucleotide sequence ID" value="XM_016737086.1"/>
</dbReference>
<evidence type="ECO:0000256" key="1">
    <source>
        <dbReference type="SAM" id="Phobius"/>
    </source>
</evidence>
<sequence>MPSGKKQRHNGLFRPLKAGKLQENVYCYAGLIYLVKLGLGLYAWEGKSDAKDGRRGGRKWPIRERRSCTQAPKAVADVDFWGSVTANRQRD</sequence>
<comment type="caution">
    <text evidence="2">The sequence shown here is derived from an EMBL/GenBank/DDBJ whole genome shotgun (WGS) entry which is preliminary data.</text>
</comment>
<name>A0A0F2MFE6_SPOSC</name>
<keyword evidence="1" id="KW-0472">Membrane</keyword>
<proteinExistence type="predicted"/>
<reference evidence="2 3" key="2">
    <citation type="journal article" date="2015" name="Eukaryot. Cell">
        <title>Asexual propagation of a virulent clone complex in a human and feline outbreak of sporotrichosis.</title>
        <authorList>
            <person name="Teixeira Mde M."/>
            <person name="Rodrigues A.M."/>
            <person name="Tsui C.K."/>
            <person name="de Almeida L.G."/>
            <person name="Van Diepeningen A.D."/>
            <person name="van den Ende B.G."/>
            <person name="Fernandes G.F."/>
            <person name="Kano R."/>
            <person name="Hamelin R.C."/>
            <person name="Lopes-Bezerra L.M."/>
            <person name="Vasconcelos A.T."/>
            <person name="de Hoog S."/>
            <person name="de Camargo Z.P."/>
            <person name="Felipe M.S."/>
        </authorList>
    </citation>
    <scope>NUCLEOTIDE SEQUENCE [LARGE SCALE GENOMIC DNA]</scope>
    <source>
        <strain evidence="2 3">1099-18</strain>
    </source>
</reference>
<evidence type="ECO:0000313" key="2">
    <source>
        <dbReference type="EMBL" id="KJR88357.1"/>
    </source>
</evidence>
<keyword evidence="1" id="KW-1133">Transmembrane helix</keyword>
<gene>
    <name evidence="2" type="ORF">SPSK_10819</name>
</gene>